<feature type="transmembrane region" description="Helical" evidence="1">
    <location>
        <begin position="369"/>
        <end position="388"/>
    </location>
</feature>
<dbReference type="EMBL" id="PHEX01000001">
    <property type="protein sequence ID" value="PKQ28939.1"/>
    <property type="molecule type" value="Genomic_DNA"/>
</dbReference>
<feature type="transmembrane region" description="Helical" evidence="1">
    <location>
        <begin position="342"/>
        <end position="363"/>
    </location>
</feature>
<feature type="transmembrane region" description="Helical" evidence="1">
    <location>
        <begin position="32"/>
        <end position="51"/>
    </location>
</feature>
<keyword evidence="1" id="KW-0472">Membrane</keyword>
<feature type="transmembrane region" description="Helical" evidence="1">
    <location>
        <begin position="128"/>
        <end position="152"/>
    </location>
</feature>
<feature type="transmembrane region" description="Helical" evidence="1">
    <location>
        <begin position="222"/>
        <end position="244"/>
    </location>
</feature>
<feature type="transmembrane region" description="Helical" evidence="1">
    <location>
        <begin position="395"/>
        <end position="415"/>
    </location>
</feature>
<accession>A0A2N3G8A1</accession>
<evidence type="ECO:0000256" key="1">
    <source>
        <dbReference type="SAM" id="Phobius"/>
    </source>
</evidence>
<comment type="caution">
    <text evidence="2">The sequence shown here is derived from an EMBL/GenBank/DDBJ whole genome shotgun (WGS) entry which is preliminary data.</text>
</comment>
<evidence type="ECO:0000313" key="2">
    <source>
        <dbReference type="EMBL" id="PKQ28939.1"/>
    </source>
</evidence>
<feature type="transmembrane region" description="Helical" evidence="1">
    <location>
        <begin position="158"/>
        <end position="177"/>
    </location>
</feature>
<evidence type="ECO:0008006" key="4">
    <source>
        <dbReference type="Google" id="ProtNLM"/>
    </source>
</evidence>
<dbReference type="AlphaFoldDB" id="A0A2N3G8A1"/>
<feature type="transmembrane region" description="Helical" evidence="1">
    <location>
        <begin position="455"/>
        <end position="477"/>
    </location>
</feature>
<sequence length="493" mass="55668">MTLKKWKEKWKVTDAPHEPGARWLRLPGRTRVGIVIFLLTFIVYTLVFIAVPRFRGATSTQGDEPHYLIITESIIRDGDVFLTNNYKAQQYRPYFEQDISMWHVAHGKNGRFVSTHPMFISIMVLPGFWLFGYPGAAMTMILLMSAAALFSFLLTDRFVSRGIAAGVTLFLFFSYPLLFYSRQIYPETVGVFLVALGLWSAWRLKESARPFHAALMGFSGSAITLFHPKFIAITISFFILFLIVRPGKDLKLLFAWLAPSVVCAALLIALTSVAFGPRILQGLTASGGSKFQCGYWGTNSVWGIPGLYLDRAWGLLIFAPLYALFTHGLICQKTDLEWERWWIFFPVCIGLHTLMLGVFQSWNGGAAPVQRYLVPLAPMFLLSIALFLDRVRSKVTWGIAGLLALYQVVTTVWAFRFMVGTYGMEGTDNIFLSHFLGNNVVKKFLLSVFPLLHPAGVMSVTLLAAWLLFFCFTVYLARRYHMRYGGGKLPPAY</sequence>
<protein>
    <recommendedName>
        <fullName evidence="4">Glycosyltransferase RgtA/B/C/D-like domain-containing protein</fullName>
    </recommendedName>
</protein>
<name>A0A2N3G8A1_9ACTN</name>
<keyword evidence="1" id="KW-1133">Transmembrane helix</keyword>
<gene>
    <name evidence="2" type="ORF">CVT63_00025</name>
</gene>
<organism evidence="2 3">
    <name type="scientific">Candidatus Anoxymicrobium japonicum</name>
    <dbReference type="NCBI Taxonomy" id="2013648"/>
    <lineage>
        <taxon>Bacteria</taxon>
        <taxon>Bacillati</taxon>
        <taxon>Actinomycetota</taxon>
        <taxon>Candidatus Geothermincolia</taxon>
        <taxon>Candidatus Geothermincolales</taxon>
        <taxon>Candidatus Anoxymicrobiaceae</taxon>
        <taxon>Candidatus Anoxymicrobium</taxon>
    </lineage>
</organism>
<feature type="transmembrane region" description="Helical" evidence="1">
    <location>
        <begin position="312"/>
        <end position="330"/>
    </location>
</feature>
<proteinExistence type="predicted"/>
<reference evidence="2 3" key="1">
    <citation type="journal article" date="2017" name="ISME J.">
        <title>Potential for microbial H2 and metal transformations associated with novel bacteria and archaea in deep terrestrial subsurface sediments.</title>
        <authorList>
            <person name="Hernsdorf A.W."/>
            <person name="Amano Y."/>
            <person name="Miyakawa K."/>
            <person name="Ise K."/>
            <person name="Suzuki Y."/>
            <person name="Anantharaman K."/>
            <person name="Probst A."/>
            <person name="Burstein D."/>
            <person name="Thomas B.C."/>
            <person name="Banfield J.F."/>
        </authorList>
    </citation>
    <scope>NUCLEOTIDE SEQUENCE [LARGE SCALE GENOMIC DNA]</scope>
    <source>
        <strain evidence="2">HGW-Actinobacteria-3</strain>
    </source>
</reference>
<keyword evidence="1" id="KW-0812">Transmembrane</keyword>
<dbReference type="Proteomes" id="UP000233654">
    <property type="component" value="Unassembled WGS sequence"/>
</dbReference>
<feature type="transmembrane region" description="Helical" evidence="1">
    <location>
        <begin position="253"/>
        <end position="275"/>
    </location>
</feature>
<evidence type="ECO:0000313" key="3">
    <source>
        <dbReference type="Proteomes" id="UP000233654"/>
    </source>
</evidence>